<evidence type="ECO:0000313" key="8">
    <source>
        <dbReference type="Proteomes" id="UP000439591"/>
    </source>
</evidence>
<dbReference type="PROSITE" id="PS01124">
    <property type="entry name" value="HTH_ARAC_FAMILY_2"/>
    <property type="match status" value="1"/>
</dbReference>
<dbReference type="Proteomes" id="UP000439591">
    <property type="component" value="Unassembled WGS sequence"/>
</dbReference>
<dbReference type="Pfam" id="PF12833">
    <property type="entry name" value="HTH_18"/>
    <property type="match status" value="1"/>
</dbReference>
<dbReference type="SUPFAM" id="SSF52317">
    <property type="entry name" value="Class I glutamine amidotransferase-like"/>
    <property type="match status" value="1"/>
</dbReference>
<dbReference type="PANTHER" id="PTHR43130">
    <property type="entry name" value="ARAC-FAMILY TRANSCRIPTIONAL REGULATOR"/>
    <property type="match status" value="1"/>
</dbReference>
<dbReference type="InterPro" id="IPR018060">
    <property type="entry name" value="HTH_AraC"/>
</dbReference>
<dbReference type="InterPro" id="IPR002818">
    <property type="entry name" value="DJ-1/PfpI"/>
</dbReference>
<evidence type="ECO:0000259" key="4">
    <source>
        <dbReference type="PROSITE" id="PS01124"/>
    </source>
</evidence>
<dbReference type="AlphaFoldDB" id="A0A5S9N537"/>
<dbReference type="Proteomes" id="UP000435877">
    <property type="component" value="Unassembled WGS sequence"/>
</dbReference>
<dbReference type="InterPro" id="IPR052158">
    <property type="entry name" value="INH-QAR"/>
</dbReference>
<organism evidence="6 7">
    <name type="scientific">Zhongshania aliphaticivorans</name>
    <dbReference type="NCBI Taxonomy" id="1470434"/>
    <lineage>
        <taxon>Bacteria</taxon>
        <taxon>Pseudomonadati</taxon>
        <taxon>Pseudomonadota</taxon>
        <taxon>Gammaproteobacteria</taxon>
        <taxon>Cellvibrionales</taxon>
        <taxon>Spongiibacteraceae</taxon>
        <taxon>Zhongshania</taxon>
    </lineage>
</organism>
<reference evidence="7 8" key="1">
    <citation type="submission" date="2019-11" db="EMBL/GenBank/DDBJ databases">
        <authorList>
            <person name="Holert J."/>
        </authorList>
    </citation>
    <scope>NUCLEOTIDE SEQUENCE [LARGE SCALE GENOMIC DNA]</scope>
    <source>
        <strain evidence="5">BC3_2A</strain>
        <strain evidence="6">SB11_1A</strain>
    </source>
</reference>
<keyword evidence="3" id="KW-0804">Transcription</keyword>
<dbReference type="InterPro" id="IPR018062">
    <property type="entry name" value="HTH_AraC-typ_CS"/>
</dbReference>
<keyword evidence="1" id="KW-0805">Transcription regulation</keyword>
<dbReference type="InterPro" id="IPR009057">
    <property type="entry name" value="Homeodomain-like_sf"/>
</dbReference>
<name>A0A5S9N537_9GAMM</name>
<dbReference type="PROSITE" id="PS00041">
    <property type="entry name" value="HTH_ARAC_FAMILY_1"/>
    <property type="match status" value="1"/>
</dbReference>
<evidence type="ECO:0000256" key="3">
    <source>
        <dbReference type="ARBA" id="ARBA00023163"/>
    </source>
</evidence>
<dbReference type="InterPro" id="IPR020449">
    <property type="entry name" value="Tscrpt_reg_AraC-type_HTH"/>
</dbReference>
<proteinExistence type="predicted"/>
<evidence type="ECO:0000256" key="1">
    <source>
        <dbReference type="ARBA" id="ARBA00023015"/>
    </source>
</evidence>
<accession>A0A5S9N537</accession>
<dbReference type="GO" id="GO:0003700">
    <property type="term" value="F:DNA-binding transcription factor activity"/>
    <property type="evidence" value="ECO:0007669"/>
    <property type="project" value="InterPro"/>
</dbReference>
<dbReference type="EMBL" id="CACSIM010000001">
    <property type="protein sequence ID" value="CAA0081871.1"/>
    <property type="molecule type" value="Genomic_DNA"/>
</dbReference>
<keyword evidence="7" id="KW-1185">Reference proteome</keyword>
<dbReference type="Pfam" id="PF01965">
    <property type="entry name" value="DJ-1_PfpI"/>
    <property type="match status" value="1"/>
</dbReference>
<dbReference type="Gene3D" id="3.40.50.880">
    <property type="match status" value="1"/>
</dbReference>
<dbReference type="InterPro" id="IPR029062">
    <property type="entry name" value="Class_I_gatase-like"/>
</dbReference>
<keyword evidence="2" id="KW-0238">DNA-binding</keyword>
<protein>
    <submittedName>
        <fullName evidence="6">HTH-type transcriptional regulator CdhR</fullName>
    </submittedName>
</protein>
<evidence type="ECO:0000256" key="2">
    <source>
        <dbReference type="ARBA" id="ARBA00023125"/>
    </source>
</evidence>
<evidence type="ECO:0000313" key="7">
    <source>
        <dbReference type="Proteomes" id="UP000435877"/>
    </source>
</evidence>
<evidence type="ECO:0000313" key="5">
    <source>
        <dbReference type="EMBL" id="CAA0081871.1"/>
    </source>
</evidence>
<sequence>MEKLEWRVALVAYEGAWSSAIYNTLDMLQSANLRNIKKVFSWNIVTPEAQAITSYSGQPIYGDMSMADSDCFDCIILPHYWDRLEHTVNQNPDIIVSWLLRQRQSGASIASINSGVLWAAEAGLLNSLRATAFWRQLPELRKRYPEVVWIEKQGLVEDGDIFSSNGPNAAIDLVVHLISKFCGPKLASGVAADMTCDTRRSYDLTLFNMAGFRQHHDSGIYRVQDWLDEHFNDPVEFHQLATQSGMSKSTFLRRFQKATGEKPAQYLQRLRVESAKHKLVNTNDNIKTVSMGVGYQNFSHFSKVFKQLTGASPRQYRERFRRHN</sequence>
<dbReference type="Gene3D" id="1.10.10.60">
    <property type="entry name" value="Homeodomain-like"/>
    <property type="match status" value="2"/>
</dbReference>
<dbReference type="GO" id="GO:0043565">
    <property type="term" value="F:sequence-specific DNA binding"/>
    <property type="evidence" value="ECO:0007669"/>
    <property type="project" value="InterPro"/>
</dbReference>
<dbReference type="SMART" id="SM00342">
    <property type="entry name" value="HTH_ARAC"/>
    <property type="match status" value="1"/>
</dbReference>
<dbReference type="SUPFAM" id="SSF46689">
    <property type="entry name" value="Homeodomain-like"/>
    <property type="match status" value="2"/>
</dbReference>
<gene>
    <name evidence="6" type="primary">cdhR_2</name>
    <name evidence="6" type="ORF">IHBHHGIJ_00716</name>
    <name evidence="5" type="ORF">KFEGEMFD_00434</name>
</gene>
<evidence type="ECO:0000313" key="6">
    <source>
        <dbReference type="EMBL" id="CAA0084616.1"/>
    </source>
</evidence>
<dbReference type="PANTHER" id="PTHR43130:SF11">
    <property type="entry name" value="TRANSCRIPTIONAL REGULATORY PROTEIN"/>
    <property type="match status" value="1"/>
</dbReference>
<feature type="domain" description="HTH araC/xylS-type" evidence="4">
    <location>
        <begin position="221"/>
        <end position="319"/>
    </location>
</feature>
<dbReference type="PRINTS" id="PR00032">
    <property type="entry name" value="HTHARAC"/>
</dbReference>
<dbReference type="OrthoDB" id="9783876at2"/>
<dbReference type="RefSeq" id="WP_159267386.1">
    <property type="nucleotide sequence ID" value="NZ_CACSIK010000001.1"/>
</dbReference>
<dbReference type="EMBL" id="CACSIK010000001">
    <property type="protein sequence ID" value="CAA0084616.1"/>
    <property type="molecule type" value="Genomic_DNA"/>
</dbReference>